<sequence length="146" mass="17144">MKSTRSQMLVAREKRSYLFASLCSAIAALCMFYKMFQNDLYLKILEYKWFAIVIGLLIIGNIVHGFFAFKSYNMLDEESDVDTIKAVKRSYYRSFIINFLTPYMLLIILFILMKELAIAAIAFILFLLMIALCYYFDLKPTMKLKK</sequence>
<evidence type="ECO:0000313" key="2">
    <source>
        <dbReference type="Proteomes" id="UP000235584"/>
    </source>
</evidence>
<dbReference type="EMBL" id="CP025704">
    <property type="protein sequence ID" value="AUN98822.1"/>
    <property type="molecule type" value="Genomic_DNA"/>
</dbReference>
<reference evidence="1 2" key="1">
    <citation type="submission" date="2018-01" db="EMBL/GenBank/DDBJ databases">
        <title>Complete genome sequence of Bacteriovorax stolpii DSM12778.</title>
        <authorList>
            <person name="Tang B."/>
            <person name="Chang J."/>
        </authorList>
    </citation>
    <scope>NUCLEOTIDE SEQUENCE [LARGE SCALE GENOMIC DNA]</scope>
    <source>
        <strain evidence="1 2">DSM 12778</strain>
    </source>
</reference>
<protein>
    <submittedName>
        <fullName evidence="1">Uncharacterized protein</fullName>
    </submittedName>
</protein>
<gene>
    <name evidence="1" type="ORF">C0V70_12060</name>
</gene>
<accession>A0A2K9NTK0</accession>
<evidence type="ECO:0000313" key="1">
    <source>
        <dbReference type="EMBL" id="AUN98822.1"/>
    </source>
</evidence>
<dbReference type="AlphaFoldDB" id="A0A2K9NTK0"/>
<keyword evidence="2" id="KW-1185">Reference proteome</keyword>
<proteinExistence type="predicted"/>
<organism evidence="1 2">
    <name type="scientific">Bacteriovorax stolpii</name>
    <name type="common">Bdellovibrio stolpii</name>
    <dbReference type="NCBI Taxonomy" id="960"/>
    <lineage>
        <taxon>Bacteria</taxon>
        <taxon>Pseudomonadati</taxon>
        <taxon>Bdellovibrionota</taxon>
        <taxon>Bacteriovoracia</taxon>
        <taxon>Bacteriovoracales</taxon>
        <taxon>Bacteriovoracaceae</taxon>
        <taxon>Bacteriovorax</taxon>
    </lineage>
</organism>
<dbReference type="KEGG" id="bsto:C0V70_12060"/>
<dbReference type="Proteomes" id="UP000235584">
    <property type="component" value="Chromosome"/>
</dbReference>
<dbReference type="RefSeq" id="WP_102244113.1">
    <property type="nucleotide sequence ID" value="NZ_CP025704.1"/>
</dbReference>
<name>A0A2K9NTK0_BACTC</name>